<dbReference type="Pfam" id="PF26099">
    <property type="entry name" value="DUF8034"/>
    <property type="match status" value="1"/>
</dbReference>
<reference evidence="1 2" key="1">
    <citation type="submission" date="2018-09" db="EMBL/GenBank/DDBJ databases">
        <title>Isolation, diversity and antifungal activity of actinobacteria from wheat.</title>
        <authorList>
            <person name="Han C."/>
        </authorList>
    </citation>
    <scope>NUCLEOTIDE SEQUENCE [LARGE SCALE GENOMIC DNA]</scope>
    <source>
        <strain evidence="1 2">NEAU-YY265</strain>
    </source>
</reference>
<organism evidence="1 2">
    <name type="scientific">Jiangella rhizosphaerae</name>
    <dbReference type="NCBI Taxonomy" id="2293569"/>
    <lineage>
        <taxon>Bacteria</taxon>
        <taxon>Bacillati</taxon>
        <taxon>Actinomycetota</taxon>
        <taxon>Actinomycetes</taxon>
        <taxon>Jiangellales</taxon>
        <taxon>Jiangellaceae</taxon>
        <taxon>Jiangella</taxon>
    </lineage>
</organism>
<proteinExistence type="predicted"/>
<name>A0A418KTP3_9ACTN</name>
<dbReference type="InterPro" id="IPR058347">
    <property type="entry name" value="DUF8034"/>
</dbReference>
<keyword evidence="2" id="KW-1185">Reference proteome</keyword>
<dbReference type="AlphaFoldDB" id="A0A418KTP3"/>
<dbReference type="EMBL" id="QUAL01000060">
    <property type="protein sequence ID" value="RIQ30163.1"/>
    <property type="molecule type" value="Genomic_DNA"/>
</dbReference>
<protein>
    <submittedName>
        <fullName evidence="1">Uncharacterized protein</fullName>
    </submittedName>
</protein>
<sequence>MLVSSRRPPEIPEWARLQRLLFAQQDKAWRVFAERYTTGDGRLVFQDTLGQGSDDRDGVDDFYEAFFNWPMLYVLGGSDDLLAATERHWAGVTAQLTEMGMLVDGFERGYDWFHQGESLLFFYARCMARPGDPGVRALARRFADLYLPGGPNYDPEHRVIRAPHNGAAGPRWGFGDHEVAFPWSLALRPYGLPLDWLGYESFDELVADPAKARAYGREMWDRMGRGDTFANVLSTSLAVHAWLLTGEQRYADWVAEYVGAWRDRWAGGPVVPDNAGLSGRVGDYLGGRWYGGHYGWSWPHGLQSMACAAVVAGSNAAFVTGDDAFLDLARNPFDAAMEQAERRRPDDVDSVTSRWTPHLAGLGDRPTLMVPHRRGDAGWFDWNIPPTQYLIWLWHFSRADEDLRRVEALRAGASWDWSAVHDQRTKEENGHEEPWFEYLAGRNPGYPVRALRSALATSAQRLDEIARDDTDPVAGPSALDIHLWQNRNPVVTEILLQLTTGTPQVLYNGSPAHLHLRWFHGDGVRPGLPDDVAALMTSIDPDRTVADLVNTGDQSRTVVVQGGSFAEHRIRTVALDDGPAEEVGGPRVTVRLEPRAQARLTLGLTLRATTPTLVAGA</sequence>
<accession>A0A418KTP3</accession>
<gene>
    <name evidence="1" type="ORF">DY240_07575</name>
</gene>
<comment type="caution">
    <text evidence="1">The sequence shown here is derived from an EMBL/GenBank/DDBJ whole genome shotgun (WGS) entry which is preliminary data.</text>
</comment>
<dbReference type="Proteomes" id="UP000284057">
    <property type="component" value="Unassembled WGS sequence"/>
</dbReference>
<evidence type="ECO:0000313" key="1">
    <source>
        <dbReference type="EMBL" id="RIQ30163.1"/>
    </source>
</evidence>
<dbReference type="RefSeq" id="WP_119659342.1">
    <property type="nucleotide sequence ID" value="NZ_QUAL01000060.1"/>
</dbReference>
<dbReference type="OrthoDB" id="7936138at2"/>
<evidence type="ECO:0000313" key="2">
    <source>
        <dbReference type="Proteomes" id="UP000284057"/>
    </source>
</evidence>